<dbReference type="EMBL" id="CAJVPM010001869">
    <property type="protein sequence ID" value="CAG8475483.1"/>
    <property type="molecule type" value="Genomic_DNA"/>
</dbReference>
<evidence type="ECO:0000313" key="1">
    <source>
        <dbReference type="EMBL" id="CAG8475483.1"/>
    </source>
</evidence>
<keyword evidence="2" id="KW-1185">Reference proteome</keyword>
<organism evidence="1 2">
    <name type="scientific">Scutellospora calospora</name>
    <dbReference type="NCBI Taxonomy" id="85575"/>
    <lineage>
        <taxon>Eukaryota</taxon>
        <taxon>Fungi</taxon>
        <taxon>Fungi incertae sedis</taxon>
        <taxon>Mucoromycota</taxon>
        <taxon>Glomeromycotina</taxon>
        <taxon>Glomeromycetes</taxon>
        <taxon>Diversisporales</taxon>
        <taxon>Gigasporaceae</taxon>
        <taxon>Scutellospora</taxon>
    </lineage>
</organism>
<feature type="non-terminal residue" evidence="1">
    <location>
        <position position="1"/>
    </location>
</feature>
<dbReference type="Proteomes" id="UP000789860">
    <property type="component" value="Unassembled WGS sequence"/>
</dbReference>
<name>A0ACA9KJL3_9GLOM</name>
<protein>
    <submittedName>
        <fullName evidence="1">4494_t:CDS:1</fullName>
    </submittedName>
</protein>
<sequence>QNTEYVIGCLLGRFYSDFILRIETKKNNGIENRLSIIIPLVMMFIGGICFTIIGSLVSSYLINSFSSKSVSVIAILNFVKIAFSSIITLTAAKMQDTLEIVLMFTLLSVLVTLGCRCLVLVFIKEKRKDNLDEFNECILEQNERNRQIRYSVVPQ</sequence>
<reference evidence="1" key="1">
    <citation type="submission" date="2021-06" db="EMBL/GenBank/DDBJ databases">
        <authorList>
            <person name="Kallberg Y."/>
            <person name="Tangrot J."/>
            <person name="Rosling A."/>
        </authorList>
    </citation>
    <scope>NUCLEOTIDE SEQUENCE</scope>
    <source>
        <strain evidence="1">AU212A</strain>
    </source>
</reference>
<accession>A0ACA9KJL3</accession>
<gene>
    <name evidence="1" type="ORF">SCALOS_LOCUS2205</name>
</gene>
<comment type="caution">
    <text evidence="1">The sequence shown here is derived from an EMBL/GenBank/DDBJ whole genome shotgun (WGS) entry which is preliminary data.</text>
</comment>
<evidence type="ECO:0000313" key="2">
    <source>
        <dbReference type="Proteomes" id="UP000789860"/>
    </source>
</evidence>
<proteinExistence type="predicted"/>